<evidence type="ECO:0000256" key="9">
    <source>
        <dbReference type="PIRSR" id="PIRSR000524-50"/>
    </source>
</evidence>
<dbReference type="InterPro" id="IPR000192">
    <property type="entry name" value="Aminotrans_V_dom"/>
</dbReference>
<dbReference type="Proteomes" id="UP000092691">
    <property type="component" value="Plasmid unnamed2"/>
</dbReference>
<dbReference type="EMBL" id="LWBS01000003">
    <property type="protein sequence ID" value="OAP97632.1"/>
    <property type="molecule type" value="Genomic_DNA"/>
</dbReference>
<keyword evidence="11" id="KW-0614">Plasmid</keyword>
<dbReference type="PANTHER" id="PTHR42778:SF1">
    <property type="entry name" value="2-AMINOETHYLPHOSPHONATE--PYRUVATE TRANSAMINASE"/>
    <property type="match status" value="1"/>
</dbReference>
<evidence type="ECO:0000256" key="8">
    <source>
        <dbReference type="PIRSR" id="PIRSR000524-1"/>
    </source>
</evidence>
<dbReference type="Proteomes" id="UP000092691">
    <property type="component" value="Plasmid unnamed1"/>
</dbReference>
<accession>A0A179C1W6</accession>
<evidence type="ECO:0000256" key="6">
    <source>
        <dbReference type="ARBA" id="ARBA00049460"/>
    </source>
</evidence>
<name>A0A179C1W6_RHILE</name>
<organism evidence="13">
    <name type="scientific">Rhizobium leguminosarum</name>
    <dbReference type="NCBI Taxonomy" id="384"/>
    <lineage>
        <taxon>Bacteria</taxon>
        <taxon>Pseudomonadati</taxon>
        <taxon>Pseudomonadota</taxon>
        <taxon>Alphaproteobacteria</taxon>
        <taxon>Hyphomicrobiales</taxon>
        <taxon>Rhizobiaceae</taxon>
        <taxon>Rhizobium/Agrobacterium group</taxon>
        <taxon>Rhizobium</taxon>
    </lineage>
</organism>
<dbReference type="OrthoDB" id="9766472at2"/>
<comment type="catalytic activity">
    <reaction evidence="6 7">
        <text>(2-aminoethyl)phosphonate + pyruvate = phosphonoacetaldehyde + L-alanine</text>
        <dbReference type="Rhea" id="RHEA:17021"/>
        <dbReference type="ChEBI" id="CHEBI:15361"/>
        <dbReference type="ChEBI" id="CHEBI:57418"/>
        <dbReference type="ChEBI" id="CHEBI:57972"/>
        <dbReference type="ChEBI" id="CHEBI:58383"/>
        <dbReference type="EC" id="2.6.1.37"/>
    </reaction>
</comment>
<dbReference type="PIRSF" id="PIRSF000524">
    <property type="entry name" value="SPT"/>
    <property type="match status" value="1"/>
</dbReference>
<dbReference type="Gene3D" id="3.40.640.10">
    <property type="entry name" value="Type I PLP-dependent aspartate aminotransferase-like (Major domain)"/>
    <property type="match status" value="1"/>
</dbReference>
<feature type="modified residue" description="N6-(pyridoxal phosphate)lysine" evidence="7 9">
    <location>
        <position position="192"/>
    </location>
</feature>
<evidence type="ECO:0000256" key="5">
    <source>
        <dbReference type="ARBA" id="ARBA00023317"/>
    </source>
</evidence>
<comment type="similarity">
    <text evidence="7">Belongs to the class-V pyridoxal-phosphate-dependent aminotransferase family. PhnW subfamily.</text>
</comment>
<evidence type="ECO:0000313" key="14">
    <source>
        <dbReference type="Proteomes" id="UP000092691"/>
    </source>
</evidence>
<evidence type="ECO:0000313" key="11">
    <source>
        <dbReference type="EMBL" id="ANP89936.1"/>
    </source>
</evidence>
<evidence type="ECO:0000256" key="4">
    <source>
        <dbReference type="ARBA" id="ARBA00022898"/>
    </source>
</evidence>
<comment type="cofactor">
    <cofactor evidence="1 7 9">
        <name>pyridoxal 5'-phosphate</name>
        <dbReference type="ChEBI" id="CHEBI:597326"/>
    </cofactor>
</comment>
<comment type="function">
    <text evidence="7">Involved in phosphonate degradation.</text>
</comment>
<protein>
    <recommendedName>
        <fullName evidence="7">2-aminoethylphosphonate--pyruvate transaminase</fullName>
        <ecNumber evidence="7">2.6.1.37</ecNumber>
    </recommendedName>
    <alternativeName>
        <fullName evidence="7">2-aminoethylphosphonate aminotransferase</fullName>
    </alternativeName>
    <alternativeName>
        <fullName evidence="7">AEP transaminase</fullName>
        <shortName evidence="7">AEPT</shortName>
    </alternativeName>
</protein>
<dbReference type="NCBIfam" id="NF010006">
    <property type="entry name" value="PRK13479.1"/>
    <property type="match status" value="1"/>
</dbReference>
<dbReference type="GO" id="GO:0047304">
    <property type="term" value="F:2-aminoethylphosphonate-pyruvate transaminase activity"/>
    <property type="evidence" value="ECO:0007669"/>
    <property type="project" value="UniProtKB-UniRule"/>
</dbReference>
<evidence type="ECO:0000256" key="1">
    <source>
        <dbReference type="ARBA" id="ARBA00001933"/>
    </source>
</evidence>
<dbReference type="GO" id="GO:0019700">
    <property type="term" value="P:organic phosphonate catabolic process"/>
    <property type="evidence" value="ECO:0007669"/>
    <property type="project" value="InterPro"/>
</dbReference>
<evidence type="ECO:0000259" key="10">
    <source>
        <dbReference type="Pfam" id="PF00266"/>
    </source>
</evidence>
<sequence>MQNQVRLFTPGPLCLSPFVKEGMLFDIGSRDAAFKRITQEIRDQILTIAQAHGSHTVIPIQGSGTFAVEAALTTFIGRGDKALVCINGQYGERILTMLRRNGLAFETLVTPVTEVPDVALVADRLATDPEITHLCFVHCETTTGILNPFSALINVARANGVVTIVDSMSAFGGIAVNAQTDRFDVLISSGNKCLEAPPGLAFAIVANTLLNRKSTHATTYSLDLYDQWLSFERSGEWRTTPPTHIAQALHRALSEHSMEGTEARWARYDRVRERLTKGLRPFGITPILRQELQSPICLALQAKHWISDQESFEYFYNFLAADQIYIYAKLHAPSQTFRIGCIGQIQDDWPDRLIDRVERFAPTVARRDFSRKFACSSLSREQINA</sequence>
<comment type="subunit">
    <text evidence="7">Homodimer.</text>
</comment>
<dbReference type="InterPro" id="IPR015422">
    <property type="entry name" value="PyrdxlP-dep_Trfase_small"/>
</dbReference>
<dbReference type="AlphaFoldDB" id="A0A179C1W6"/>
<dbReference type="EC" id="2.6.1.37" evidence="7"/>
<dbReference type="InterPro" id="IPR024169">
    <property type="entry name" value="SP_NH2Trfase/AEP_transaminase"/>
</dbReference>
<proteinExistence type="inferred from homology"/>
<reference evidence="11 14" key="2">
    <citation type="submission" date="2016-06" db="EMBL/GenBank/DDBJ databases">
        <title>Microsymbionts genomes from the relict species Vavilovia formosa.</title>
        <authorList>
            <person name="Chirak E."/>
            <person name="Kimeklis A."/>
            <person name="Andronov E."/>
        </authorList>
    </citation>
    <scope>NUCLEOTIDE SEQUENCE [LARGE SCALE GENOMIC DNA]</scope>
    <source>
        <strain evidence="11 14">Vaf10</strain>
        <plasmid evidence="14">Plasmid unnamed1</plasmid>
        <plasmid evidence="14">Plasmid unnamed2</plasmid>
        <plasmid evidence="11">unnamed1</plasmid>
        <plasmid evidence="12">unnamed2</plasmid>
    </source>
</reference>
<dbReference type="Pfam" id="PF00266">
    <property type="entry name" value="Aminotran_5"/>
    <property type="match status" value="1"/>
</dbReference>
<evidence type="ECO:0000313" key="12">
    <source>
        <dbReference type="EMBL" id="ANP90542.1"/>
    </source>
</evidence>
<dbReference type="InterPro" id="IPR015424">
    <property type="entry name" value="PyrdxlP-dep_Trfase"/>
</dbReference>
<feature type="domain" description="Aminotransferase class V" evidence="10">
    <location>
        <begin position="30"/>
        <end position="306"/>
    </location>
</feature>
<dbReference type="SUPFAM" id="SSF53383">
    <property type="entry name" value="PLP-dependent transferases"/>
    <property type="match status" value="1"/>
</dbReference>
<evidence type="ECO:0000313" key="13">
    <source>
        <dbReference type="EMBL" id="OAP97632.1"/>
    </source>
</evidence>
<dbReference type="InterPro" id="IPR012703">
    <property type="entry name" value="NH2EtPonate_pyrv_transaminase"/>
</dbReference>
<dbReference type="InterPro" id="IPR015421">
    <property type="entry name" value="PyrdxlP-dep_Trfase_major"/>
</dbReference>
<dbReference type="EMBL" id="CP016287">
    <property type="protein sequence ID" value="ANP89936.1"/>
    <property type="molecule type" value="Genomic_DNA"/>
</dbReference>
<dbReference type="EMBL" id="CP016289">
    <property type="protein sequence ID" value="ANP90542.1"/>
    <property type="molecule type" value="Genomic_DNA"/>
</dbReference>
<keyword evidence="2 7" id="KW-0032">Aminotransferase</keyword>
<reference evidence="13" key="1">
    <citation type="submission" date="2016-04" db="EMBL/GenBank/DDBJ databases">
        <title>Fast-growing isolate from the root nodules of Vavilovia formosa.</title>
        <authorList>
            <person name="Kimeklis A."/>
            <person name="Safronova V."/>
            <person name="Belimov A."/>
            <person name="Andronov E."/>
        </authorList>
    </citation>
    <scope>NUCLEOTIDE SEQUENCE [LARGE SCALE GENOMIC DNA]</scope>
    <source>
        <strain evidence="13">Vaf-46</strain>
    </source>
</reference>
<dbReference type="PANTHER" id="PTHR42778">
    <property type="entry name" value="2-AMINOETHYLPHOSPHONATE--PYRUVATE TRANSAMINASE"/>
    <property type="match status" value="1"/>
</dbReference>
<evidence type="ECO:0000256" key="2">
    <source>
        <dbReference type="ARBA" id="ARBA00022576"/>
    </source>
</evidence>
<geneLocation type="plasmid" evidence="12 14">
    <name>unnamed2</name>
</geneLocation>
<feature type="binding site" evidence="8">
    <location>
        <position position="338"/>
    </location>
    <ligand>
        <name>substrate</name>
    </ligand>
</feature>
<keyword evidence="5 7" id="KW-0670">Pyruvate</keyword>
<gene>
    <name evidence="7" type="primary">phnW</name>
    <name evidence="13" type="ORF">A4U53_36365</name>
    <name evidence="11" type="ORF">BA011_30115</name>
    <name evidence="12" type="ORF">BA011_31970</name>
</gene>
<dbReference type="Gene3D" id="3.90.1150.10">
    <property type="entry name" value="Aspartate Aminotransferase, domain 1"/>
    <property type="match status" value="1"/>
</dbReference>
<evidence type="ECO:0000256" key="3">
    <source>
        <dbReference type="ARBA" id="ARBA00022679"/>
    </source>
</evidence>
<geneLocation type="plasmid" evidence="11 14">
    <name>unnamed1</name>
</geneLocation>
<keyword evidence="4 7" id="KW-0663">Pyridoxal phosphate</keyword>
<dbReference type="HAMAP" id="MF_01376">
    <property type="entry name" value="PhnW_aminotrans_5"/>
    <property type="match status" value="1"/>
</dbReference>
<evidence type="ECO:0000256" key="7">
    <source>
        <dbReference type="HAMAP-Rule" id="MF_01376"/>
    </source>
</evidence>
<keyword evidence="3 7" id="KW-0808">Transferase</keyword>